<dbReference type="STRING" id="118126.L21_0559"/>
<dbReference type="AlphaFoldDB" id="A0A1M4MII7"/>
<evidence type="ECO:0000313" key="2">
    <source>
        <dbReference type="EMBL" id="SCL74676.1"/>
    </source>
</evidence>
<name>A0A1M4MII7_9EURY</name>
<reference evidence="2 3" key="1">
    <citation type="submission" date="2016-08" db="EMBL/GenBank/DDBJ databases">
        <authorList>
            <person name="Seilhamer J.J."/>
        </authorList>
    </citation>
    <scope>NUCLEOTIDE SEQUENCE [LARGE SCALE GENOMIC DNA]</scope>
    <source>
        <strain evidence="2">L21-II-0</strain>
    </source>
</reference>
<evidence type="ECO:0000313" key="3">
    <source>
        <dbReference type="Proteomes" id="UP000184671"/>
    </source>
</evidence>
<evidence type="ECO:0000259" key="1">
    <source>
        <dbReference type="Pfam" id="PF01909"/>
    </source>
</evidence>
<dbReference type="PANTHER" id="PTHR43449">
    <property type="entry name" value="NUCLEOTIDYLTRANSFERASE"/>
    <property type="match status" value="1"/>
</dbReference>
<dbReference type="Gene3D" id="3.30.460.10">
    <property type="entry name" value="Beta Polymerase, domain 2"/>
    <property type="match status" value="1"/>
</dbReference>
<dbReference type="EMBL" id="FMID01000017">
    <property type="protein sequence ID" value="SCL74676.1"/>
    <property type="molecule type" value="Genomic_DNA"/>
</dbReference>
<organism evidence="2 3">
    <name type="scientific">Methanoculleus chikugoensis</name>
    <dbReference type="NCBI Taxonomy" id="118126"/>
    <lineage>
        <taxon>Archaea</taxon>
        <taxon>Methanobacteriati</taxon>
        <taxon>Methanobacteriota</taxon>
        <taxon>Stenosarchaea group</taxon>
        <taxon>Methanomicrobia</taxon>
        <taxon>Methanomicrobiales</taxon>
        <taxon>Methanomicrobiaceae</taxon>
        <taxon>Methanoculleus</taxon>
    </lineage>
</organism>
<keyword evidence="2" id="KW-0808">Transferase</keyword>
<dbReference type="Proteomes" id="UP000184671">
    <property type="component" value="Unassembled WGS sequence"/>
</dbReference>
<feature type="domain" description="Polymerase nucleotidyl transferase" evidence="1">
    <location>
        <begin position="26"/>
        <end position="80"/>
    </location>
</feature>
<dbReference type="Pfam" id="PF01909">
    <property type="entry name" value="NTP_transf_2"/>
    <property type="match status" value="1"/>
</dbReference>
<gene>
    <name evidence="2" type="ORF">L21_0559</name>
</gene>
<accession>A0A1M4MII7</accession>
<dbReference type="CDD" id="cd05403">
    <property type="entry name" value="NT_KNTase_like"/>
    <property type="match status" value="1"/>
</dbReference>
<proteinExistence type="predicted"/>
<dbReference type="GO" id="GO:0016779">
    <property type="term" value="F:nucleotidyltransferase activity"/>
    <property type="evidence" value="ECO:0007669"/>
    <property type="project" value="InterPro"/>
</dbReference>
<dbReference type="InterPro" id="IPR002934">
    <property type="entry name" value="Polymerase_NTP_transf_dom"/>
</dbReference>
<sequence length="114" mass="13176">MHRACGFDLQCRERSARRVMEQVRVLAREIRARRRVSAIILYGSFSRGDFHEESDVDLIVVGDFPERPHKRAAFIIGLTDLPVEPLCYTDEEFADLIREENPFVLQALAESTRV</sequence>
<dbReference type="PANTHER" id="PTHR43449:SF3">
    <property type="entry name" value="POLYMERASE NUCLEOTIDYL TRANSFERASE DOMAIN-CONTAINING PROTEIN"/>
    <property type="match status" value="1"/>
</dbReference>
<protein>
    <submittedName>
        <fullName evidence="2">Putative nucleotidyltransferases</fullName>
    </submittedName>
</protein>
<dbReference type="InterPro" id="IPR043519">
    <property type="entry name" value="NT_sf"/>
</dbReference>
<dbReference type="SUPFAM" id="SSF81301">
    <property type="entry name" value="Nucleotidyltransferase"/>
    <property type="match status" value="1"/>
</dbReference>